<reference evidence="2 3" key="1">
    <citation type="submission" date="2015-12" db="EMBL/GenBank/DDBJ databases">
        <title>Draft genome sequence of Mesorhizobium sp. UFLA 01-765, a multitolerant efficient symbiont and plant-growth promoting strain isolated from Zn-mining soil using Leucaena leucocephala as a trap plant.</title>
        <authorList>
            <person name="Rangel W.M."/>
            <person name="Thijs S."/>
            <person name="Longatti S.M."/>
            <person name="Moreira F.M."/>
            <person name="Weyens N."/>
            <person name="Vangronsveld J."/>
            <person name="Van Hamme J.D."/>
            <person name="Bottos E.M."/>
            <person name="Rineau F."/>
        </authorList>
    </citation>
    <scope>NUCLEOTIDE SEQUENCE [LARGE SCALE GENOMIC DNA]</scope>
    <source>
        <strain evidence="2 3">UFLA 01-765</strain>
    </source>
</reference>
<evidence type="ECO:0000256" key="1">
    <source>
        <dbReference type="SAM" id="SignalP"/>
    </source>
</evidence>
<feature type="signal peptide" evidence="1">
    <location>
        <begin position="1"/>
        <end position="20"/>
    </location>
</feature>
<keyword evidence="1" id="KW-0732">Signal</keyword>
<organism evidence="2 3">
    <name type="scientific">Rhizobium loti</name>
    <name type="common">Mesorhizobium loti</name>
    <dbReference type="NCBI Taxonomy" id="381"/>
    <lineage>
        <taxon>Bacteria</taxon>
        <taxon>Pseudomonadati</taxon>
        <taxon>Pseudomonadota</taxon>
        <taxon>Alphaproteobacteria</taxon>
        <taxon>Hyphomicrobiales</taxon>
        <taxon>Phyllobacteriaceae</taxon>
        <taxon>Mesorhizobium</taxon>
    </lineage>
</organism>
<gene>
    <name evidence="2" type="ORF">AU467_22395</name>
</gene>
<dbReference type="InterPro" id="IPR010321">
    <property type="entry name" value="DUF922"/>
</dbReference>
<dbReference type="AlphaFoldDB" id="A0A117N3I0"/>
<accession>A0A117N3I0</accession>
<comment type="caution">
    <text evidence="2">The sequence shown here is derived from an EMBL/GenBank/DDBJ whole genome shotgun (WGS) entry which is preliminary data.</text>
</comment>
<evidence type="ECO:0008006" key="4">
    <source>
        <dbReference type="Google" id="ProtNLM"/>
    </source>
</evidence>
<evidence type="ECO:0000313" key="3">
    <source>
        <dbReference type="Proteomes" id="UP000053176"/>
    </source>
</evidence>
<dbReference type="Pfam" id="PF06037">
    <property type="entry name" value="DUF922"/>
    <property type="match status" value="1"/>
</dbReference>
<dbReference type="Proteomes" id="UP000053176">
    <property type="component" value="Unassembled WGS sequence"/>
</dbReference>
<sequence>MKFRLALTIPALLIPTTAFAGVKIDEKSSTYDLRGLTIAAIHEDILRNAPRDADGVVDGETVNETNWSLNFEAANGNCQISFDAVNVSITMKLPRWVDEAQAPADVQKAWSAYIVSLREHENQHRDIAVKAAEAVDRLIHDQQPASKCSDIKQRIRDSAKTILNDAEVEQEKYDENAPSFDID</sequence>
<name>A0A117N3I0_RHILI</name>
<protein>
    <recommendedName>
        <fullName evidence="4">DUF922 domain-containing protein</fullName>
    </recommendedName>
</protein>
<feature type="chain" id="PRO_5007151707" description="DUF922 domain-containing protein" evidence="1">
    <location>
        <begin position="21"/>
        <end position="183"/>
    </location>
</feature>
<dbReference type="OrthoDB" id="8079720at2"/>
<dbReference type="EMBL" id="LPWA01000107">
    <property type="protein sequence ID" value="KUM26300.1"/>
    <property type="molecule type" value="Genomic_DNA"/>
</dbReference>
<evidence type="ECO:0000313" key="2">
    <source>
        <dbReference type="EMBL" id="KUM26300.1"/>
    </source>
</evidence>
<proteinExistence type="predicted"/>